<dbReference type="Proteomes" id="UP000838763">
    <property type="component" value="Unassembled WGS sequence"/>
</dbReference>
<dbReference type="PANTHER" id="PTHR42093">
    <property type="match status" value="1"/>
</dbReference>
<proteinExistence type="predicted"/>
<dbReference type="InterPro" id="IPR056539">
    <property type="entry name" value="NuiA-like"/>
</dbReference>
<organism evidence="2 3">
    <name type="scientific">Parascedosporium putredinis</name>
    <dbReference type="NCBI Taxonomy" id="1442378"/>
    <lineage>
        <taxon>Eukaryota</taxon>
        <taxon>Fungi</taxon>
        <taxon>Dikarya</taxon>
        <taxon>Ascomycota</taxon>
        <taxon>Pezizomycotina</taxon>
        <taxon>Sordariomycetes</taxon>
        <taxon>Hypocreomycetidae</taxon>
        <taxon>Microascales</taxon>
        <taxon>Microascaceae</taxon>
        <taxon>Parascedosporium</taxon>
    </lineage>
</organism>
<sequence length="69" mass="7345">MSSDDAYAAFLEKANEDPSSGRAQATSGGSGAQKLKTTDKGASVPAVINKVIKDKFYMSDADEPFEGWR</sequence>
<name>A0A9P1H8Z4_9PEZI</name>
<gene>
    <name evidence="2" type="ORF">PPNO1_LOCUS7314</name>
</gene>
<accession>A0A9P1H8Z4</accession>
<evidence type="ECO:0000256" key="1">
    <source>
        <dbReference type="SAM" id="MobiDB-lite"/>
    </source>
</evidence>
<dbReference type="AlphaFoldDB" id="A0A9P1H8Z4"/>
<keyword evidence="3" id="KW-1185">Reference proteome</keyword>
<dbReference type="Pfam" id="PF23151">
    <property type="entry name" value="NuiA_2"/>
    <property type="match status" value="1"/>
</dbReference>
<feature type="compositionally biased region" description="Polar residues" evidence="1">
    <location>
        <begin position="17"/>
        <end position="27"/>
    </location>
</feature>
<feature type="region of interest" description="Disordered" evidence="1">
    <location>
        <begin position="13"/>
        <end position="41"/>
    </location>
</feature>
<dbReference type="OrthoDB" id="5366485at2759"/>
<evidence type="ECO:0000313" key="2">
    <source>
        <dbReference type="EMBL" id="CAI4217711.1"/>
    </source>
</evidence>
<reference evidence="2" key="1">
    <citation type="submission" date="2022-11" db="EMBL/GenBank/DDBJ databases">
        <authorList>
            <person name="Scott C."/>
            <person name="Bruce N."/>
        </authorList>
    </citation>
    <scope>NUCLEOTIDE SEQUENCE</scope>
</reference>
<dbReference type="EMBL" id="CALLCH030000016">
    <property type="protein sequence ID" value="CAI4217711.1"/>
    <property type="molecule type" value="Genomic_DNA"/>
</dbReference>
<dbReference type="PANTHER" id="PTHR42093:SF1">
    <property type="match status" value="1"/>
</dbReference>
<evidence type="ECO:0000313" key="3">
    <source>
        <dbReference type="Proteomes" id="UP000838763"/>
    </source>
</evidence>
<protein>
    <submittedName>
        <fullName evidence="2">Uncharacterized protein</fullName>
    </submittedName>
</protein>
<comment type="caution">
    <text evidence="2">The sequence shown here is derived from an EMBL/GenBank/DDBJ whole genome shotgun (WGS) entry which is preliminary data.</text>
</comment>